<dbReference type="EC" id="2.1.1.-" evidence="4"/>
<keyword evidence="7" id="KW-1185">Reference proteome</keyword>
<dbReference type="SUPFAM" id="SSF53335">
    <property type="entry name" value="S-adenosyl-L-methionine-dependent methyltransferases"/>
    <property type="match status" value="1"/>
</dbReference>
<evidence type="ECO:0000259" key="5">
    <source>
        <dbReference type="Pfam" id="PF01555"/>
    </source>
</evidence>
<dbReference type="Gene3D" id="3.40.50.150">
    <property type="entry name" value="Vaccinia Virus protein VP39"/>
    <property type="match status" value="1"/>
</dbReference>
<dbReference type="STRING" id="447595.SAMN05660826_00329"/>
<dbReference type="Pfam" id="PF01555">
    <property type="entry name" value="N6_N4_Mtase"/>
    <property type="match status" value="1"/>
</dbReference>
<evidence type="ECO:0000256" key="1">
    <source>
        <dbReference type="ARBA" id="ARBA00022603"/>
    </source>
</evidence>
<name>A0A1M7GGX7_9FIRM</name>
<dbReference type="GO" id="GO:0032259">
    <property type="term" value="P:methylation"/>
    <property type="evidence" value="ECO:0007669"/>
    <property type="project" value="UniProtKB-KW"/>
</dbReference>
<evidence type="ECO:0000313" key="7">
    <source>
        <dbReference type="Proteomes" id="UP000184375"/>
    </source>
</evidence>
<accession>A0A1M7GGX7</accession>
<reference evidence="7" key="1">
    <citation type="submission" date="2016-11" db="EMBL/GenBank/DDBJ databases">
        <authorList>
            <person name="Varghese N."/>
            <person name="Submissions S."/>
        </authorList>
    </citation>
    <scope>NUCLEOTIDE SEQUENCE [LARGE SCALE GENOMIC DNA]</scope>
    <source>
        <strain evidence="7">DSM 18802</strain>
    </source>
</reference>
<protein>
    <recommendedName>
        <fullName evidence="4">Methyltransferase</fullName>
        <ecNumber evidence="4">2.1.1.-</ecNumber>
    </recommendedName>
</protein>
<keyword evidence="2" id="KW-0808">Transferase</keyword>
<evidence type="ECO:0000256" key="2">
    <source>
        <dbReference type="ARBA" id="ARBA00022679"/>
    </source>
</evidence>
<keyword evidence="3" id="KW-0680">Restriction system</keyword>
<dbReference type="InterPro" id="IPR029063">
    <property type="entry name" value="SAM-dependent_MTases_sf"/>
</dbReference>
<dbReference type="InterPro" id="IPR002941">
    <property type="entry name" value="DNA_methylase_N4/N6"/>
</dbReference>
<proteinExistence type="inferred from homology"/>
<dbReference type="GO" id="GO:0008170">
    <property type="term" value="F:N-methyltransferase activity"/>
    <property type="evidence" value="ECO:0007669"/>
    <property type="project" value="InterPro"/>
</dbReference>
<evidence type="ECO:0000313" key="6">
    <source>
        <dbReference type="EMBL" id="SHM15533.1"/>
    </source>
</evidence>
<dbReference type="GO" id="GO:0009307">
    <property type="term" value="P:DNA restriction-modification system"/>
    <property type="evidence" value="ECO:0007669"/>
    <property type="project" value="UniProtKB-KW"/>
</dbReference>
<dbReference type="EMBL" id="FRCR01000002">
    <property type="protein sequence ID" value="SHM15533.1"/>
    <property type="molecule type" value="Genomic_DNA"/>
</dbReference>
<evidence type="ECO:0000256" key="3">
    <source>
        <dbReference type="ARBA" id="ARBA00022747"/>
    </source>
</evidence>
<gene>
    <name evidence="6" type="ORF">SAMN05660826_00329</name>
</gene>
<dbReference type="AlphaFoldDB" id="A0A1M7GGX7"/>
<sequence>MQSVSNLGLALDSDERVFVRDKVHIVLGDALDWYDQWPSPTVIISDGPYGIAGFPGDPPTPDVLAEWYEPHIVAWSKAATPVTTLWFWNSEHGWANVHGVLQKYGWSFVNCHIWNKGISHIAGNSNTKTLRKYPVVTEVCVQYVRRAEFRVGHRVMTMQEWLRYEWERSGLPLSKANEAAGVKNAATRKYLTKDHLWYCPPPDVFERLVAYANQYGDPNGRPYFSLDGKRPLTAKEWANMRPKFYCEPGVTNVWDEPSVRGPERIKVPDRINKALHANQKPLKLTERIIRASSDPGDVVWAPFGGLCTEAIASHKLGRVHYSAEINPRYFKIAIERLKTYDRS</sequence>
<dbReference type="PRINTS" id="PR00508">
    <property type="entry name" value="S21N4MTFRASE"/>
</dbReference>
<dbReference type="InterPro" id="IPR001091">
    <property type="entry name" value="RM_Methyltransferase"/>
</dbReference>
<dbReference type="GO" id="GO:0003677">
    <property type="term" value="F:DNA binding"/>
    <property type="evidence" value="ECO:0007669"/>
    <property type="project" value="InterPro"/>
</dbReference>
<keyword evidence="1 6" id="KW-0489">Methyltransferase</keyword>
<organism evidence="6 7">
    <name type="scientific">Caldanaerovirga acetigignens</name>
    <dbReference type="NCBI Taxonomy" id="447595"/>
    <lineage>
        <taxon>Bacteria</taxon>
        <taxon>Bacillati</taxon>
        <taxon>Bacillota</taxon>
        <taxon>Clostridia</taxon>
        <taxon>Thermosediminibacterales</taxon>
        <taxon>Thermosediminibacteraceae</taxon>
        <taxon>Caldanaerovirga</taxon>
    </lineage>
</organism>
<dbReference type="Proteomes" id="UP000184375">
    <property type="component" value="Unassembled WGS sequence"/>
</dbReference>
<comment type="similarity">
    <text evidence="4">Belongs to the N(4)/N(6)-methyltransferase family.</text>
</comment>
<evidence type="ECO:0000256" key="4">
    <source>
        <dbReference type="RuleBase" id="RU362026"/>
    </source>
</evidence>
<feature type="domain" description="DNA methylase N-4/N-6" evidence="5">
    <location>
        <begin position="42"/>
        <end position="334"/>
    </location>
</feature>